<organism evidence="1 2">
    <name type="scientific">Bacillus pumilus</name>
    <name type="common">Bacillus mesentericus</name>
    <dbReference type="NCBI Taxonomy" id="1408"/>
    <lineage>
        <taxon>Bacteria</taxon>
        <taxon>Bacillati</taxon>
        <taxon>Bacillota</taxon>
        <taxon>Bacilli</taxon>
        <taxon>Bacillales</taxon>
        <taxon>Bacillaceae</taxon>
        <taxon>Bacillus</taxon>
    </lineage>
</organism>
<name>A0AB34QR08_BACPU</name>
<protein>
    <submittedName>
        <fullName evidence="1">Uncharacterized protein</fullName>
    </submittedName>
</protein>
<proteinExistence type="predicted"/>
<comment type="caution">
    <text evidence="1">The sequence shown here is derived from an EMBL/GenBank/DDBJ whole genome shotgun (WGS) entry which is preliminary data.</text>
</comment>
<reference evidence="1 2" key="1">
    <citation type="submission" date="2014-12" db="EMBL/GenBank/DDBJ databases">
        <title>Draft Genome Sequences of Five Spore-Forming Food Isolates of Bacillus pumilus.</title>
        <authorList>
            <person name="de Jong A."/>
            <person name="van Heel A.J."/>
            <person name="Montalban-Lopez M."/>
            <person name="Krawczyk A.O."/>
            <person name="Berendsen E.M."/>
            <person name="Wells-Bennik M."/>
            <person name="Kuipers O.P."/>
        </authorList>
    </citation>
    <scope>NUCLEOTIDE SEQUENCE [LARGE SCALE GENOMIC DNA]</scope>
    <source>
        <strain evidence="1 2">B4127</strain>
    </source>
</reference>
<evidence type="ECO:0000313" key="2">
    <source>
        <dbReference type="Proteomes" id="UP000031978"/>
    </source>
</evidence>
<accession>A0AB34QR08</accession>
<dbReference type="Proteomes" id="UP000031978">
    <property type="component" value="Unassembled WGS sequence"/>
</dbReference>
<evidence type="ECO:0000313" key="1">
    <source>
        <dbReference type="EMBL" id="KIL12105.1"/>
    </source>
</evidence>
<sequence>MSESKNVTSNYSVNMHIDKMVADEKRANNALETIRKGLKQMKGKV</sequence>
<dbReference type="EMBL" id="JXCL01000040">
    <property type="protein sequence ID" value="KIL12105.1"/>
    <property type="molecule type" value="Genomic_DNA"/>
</dbReference>
<gene>
    <name evidence="1" type="ORF">B4127_1436</name>
</gene>
<dbReference type="AlphaFoldDB" id="A0AB34QR08"/>